<dbReference type="EMBL" id="AP022587">
    <property type="protein sequence ID" value="BBY22728.1"/>
    <property type="molecule type" value="Genomic_DNA"/>
</dbReference>
<accession>A0A7I7Q8T2</accession>
<gene>
    <name evidence="2" type="ORF">MSTO_29330</name>
</gene>
<evidence type="ECO:0000313" key="3">
    <source>
        <dbReference type="Proteomes" id="UP000467130"/>
    </source>
</evidence>
<dbReference type="Proteomes" id="UP000467130">
    <property type="component" value="Chromosome"/>
</dbReference>
<proteinExistence type="predicted"/>
<keyword evidence="3" id="KW-1185">Reference proteome</keyword>
<dbReference type="AlphaFoldDB" id="A0A7I7Q8T2"/>
<organism evidence="2 3">
    <name type="scientific">Mycobacterium stomatepiae</name>
    <dbReference type="NCBI Taxonomy" id="470076"/>
    <lineage>
        <taxon>Bacteria</taxon>
        <taxon>Bacillati</taxon>
        <taxon>Actinomycetota</taxon>
        <taxon>Actinomycetes</taxon>
        <taxon>Mycobacteriales</taxon>
        <taxon>Mycobacteriaceae</taxon>
        <taxon>Mycobacterium</taxon>
        <taxon>Mycobacterium simiae complex</taxon>
    </lineage>
</organism>
<keyword evidence="1" id="KW-1133">Transmembrane helix</keyword>
<reference evidence="2 3" key="1">
    <citation type="journal article" date="2019" name="Emerg. Microbes Infect.">
        <title>Comprehensive subspecies identification of 175 nontuberculous mycobacteria species based on 7547 genomic profiles.</title>
        <authorList>
            <person name="Matsumoto Y."/>
            <person name="Kinjo T."/>
            <person name="Motooka D."/>
            <person name="Nabeya D."/>
            <person name="Jung N."/>
            <person name="Uechi K."/>
            <person name="Horii T."/>
            <person name="Iida T."/>
            <person name="Fujita J."/>
            <person name="Nakamura S."/>
        </authorList>
    </citation>
    <scope>NUCLEOTIDE SEQUENCE [LARGE SCALE GENOMIC DNA]</scope>
    <source>
        <strain evidence="2 3">JCM 17783</strain>
    </source>
</reference>
<protein>
    <submittedName>
        <fullName evidence="2">Uncharacterized protein</fullName>
    </submittedName>
</protein>
<feature type="transmembrane region" description="Helical" evidence="1">
    <location>
        <begin position="90"/>
        <end position="112"/>
    </location>
</feature>
<evidence type="ECO:0000313" key="2">
    <source>
        <dbReference type="EMBL" id="BBY22728.1"/>
    </source>
</evidence>
<dbReference type="KEGG" id="msto:MSTO_29330"/>
<evidence type="ECO:0000256" key="1">
    <source>
        <dbReference type="SAM" id="Phobius"/>
    </source>
</evidence>
<keyword evidence="1" id="KW-0812">Transmembrane</keyword>
<sequence length="184" mass="19201">MHVRGWTYIRVSQFACPALIPATGIGICTAPTTSAIAGAVTDEKQGLYPQVNDTSRKMSGALGMAKAVRVGWLPGPQGAKLGKTVFGTGMHASAITMAVLVAAISVLIALYAPEGSKNQLHSVRRSLPVGENRVSAKKCCSTATVNEKGQGKPRDVHRLGDMLSSVLGLIGGGRMPTSPLRYAM</sequence>
<keyword evidence="1" id="KW-0472">Membrane</keyword>
<name>A0A7I7Q8T2_9MYCO</name>